<evidence type="ECO:0000313" key="2">
    <source>
        <dbReference type="EMBL" id="MFC4137073.1"/>
    </source>
</evidence>
<dbReference type="InterPro" id="IPR051531">
    <property type="entry name" value="N-acetyltransferase"/>
</dbReference>
<dbReference type="PANTHER" id="PTHR43792:SF1">
    <property type="entry name" value="N-ACETYLTRANSFERASE DOMAIN-CONTAINING PROTEIN"/>
    <property type="match status" value="1"/>
</dbReference>
<dbReference type="Gene3D" id="3.40.630.30">
    <property type="match status" value="2"/>
</dbReference>
<dbReference type="GO" id="GO:0016746">
    <property type="term" value="F:acyltransferase activity"/>
    <property type="evidence" value="ECO:0007669"/>
    <property type="project" value="UniProtKB-KW"/>
</dbReference>
<dbReference type="InterPro" id="IPR016181">
    <property type="entry name" value="Acyl_CoA_acyltransferase"/>
</dbReference>
<feature type="domain" description="N-acetyltransferase" evidence="1">
    <location>
        <begin position="206"/>
        <end position="363"/>
    </location>
</feature>
<proteinExistence type="predicted"/>
<feature type="domain" description="N-acetyltransferase" evidence="1">
    <location>
        <begin position="5"/>
        <end position="171"/>
    </location>
</feature>
<sequence>MPDLISVTDPADPHLDQIAELLVAAVRRREAIGLPADVTPEYARNWLLKLLPAVRANDAGLIAAVVDGEVAGTAKWQRSEWATRWVHGDLDKLTVAPSHRGSGVGRALVEAVAADASAHGVELLTLSVRGNNHGAIALYEGCGFRRTGWLENAVADGDARHDVVLMARELARPATARLLGSWPAGAGASLARGVTEGATWWRTDRLLLCRPTAADAAEHFAIHADPATNVHNPAGPQTDRAESEQTLGAWAFQWAKSGFGYWTVRLAETGEVIGFGGVRPALPGEDGLNLYYRFTPAAWGHGYAQELGRAALELARRRAPGEPVLALIRPENAASIRVAERLGLTLDGPVERELGTYLRYVIRPA</sequence>
<dbReference type="InterPro" id="IPR000182">
    <property type="entry name" value="GNAT_dom"/>
</dbReference>
<organism evidence="2 3">
    <name type="scientific">Hamadaea flava</name>
    <dbReference type="NCBI Taxonomy" id="1742688"/>
    <lineage>
        <taxon>Bacteria</taxon>
        <taxon>Bacillati</taxon>
        <taxon>Actinomycetota</taxon>
        <taxon>Actinomycetes</taxon>
        <taxon>Micromonosporales</taxon>
        <taxon>Micromonosporaceae</taxon>
        <taxon>Hamadaea</taxon>
    </lineage>
</organism>
<comment type="caution">
    <text evidence="2">The sequence shown here is derived from an EMBL/GenBank/DDBJ whole genome shotgun (WGS) entry which is preliminary data.</text>
</comment>
<dbReference type="CDD" id="cd04301">
    <property type="entry name" value="NAT_SF"/>
    <property type="match status" value="1"/>
</dbReference>
<protein>
    <submittedName>
        <fullName evidence="2">GNAT family N-acetyltransferase</fullName>
        <ecNumber evidence="2">2.3.1.-</ecNumber>
    </submittedName>
</protein>
<evidence type="ECO:0000259" key="1">
    <source>
        <dbReference type="PROSITE" id="PS51186"/>
    </source>
</evidence>
<dbReference type="PROSITE" id="PS51186">
    <property type="entry name" value="GNAT"/>
    <property type="match status" value="2"/>
</dbReference>
<dbReference type="Pfam" id="PF13302">
    <property type="entry name" value="Acetyltransf_3"/>
    <property type="match status" value="1"/>
</dbReference>
<keyword evidence="2" id="KW-0808">Transferase</keyword>
<dbReference type="EC" id="2.3.1.-" evidence="2"/>
<dbReference type="SUPFAM" id="SSF55729">
    <property type="entry name" value="Acyl-CoA N-acyltransferases (Nat)"/>
    <property type="match status" value="2"/>
</dbReference>
<dbReference type="PANTHER" id="PTHR43792">
    <property type="entry name" value="GNAT FAMILY, PUTATIVE (AFU_ORTHOLOGUE AFUA_3G00765)-RELATED-RELATED"/>
    <property type="match status" value="1"/>
</dbReference>
<reference evidence="3" key="1">
    <citation type="journal article" date="2019" name="Int. J. Syst. Evol. Microbiol.">
        <title>The Global Catalogue of Microorganisms (GCM) 10K type strain sequencing project: providing services to taxonomists for standard genome sequencing and annotation.</title>
        <authorList>
            <consortium name="The Broad Institute Genomics Platform"/>
            <consortium name="The Broad Institute Genome Sequencing Center for Infectious Disease"/>
            <person name="Wu L."/>
            <person name="Ma J."/>
        </authorList>
    </citation>
    <scope>NUCLEOTIDE SEQUENCE [LARGE SCALE GENOMIC DNA]</scope>
    <source>
        <strain evidence="3">CGMCC 4.7289</strain>
    </source>
</reference>
<accession>A0ABV8M3G6</accession>
<keyword evidence="2" id="KW-0012">Acyltransferase</keyword>
<name>A0ABV8M3G6_9ACTN</name>
<keyword evidence="3" id="KW-1185">Reference proteome</keyword>
<dbReference type="EMBL" id="JBHSAY010000035">
    <property type="protein sequence ID" value="MFC4137073.1"/>
    <property type="molecule type" value="Genomic_DNA"/>
</dbReference>
<dbReference type="Proteomes" id="UP001595816">
    <property type="component" value="Unassembled WGS sequence"/>
</dbReference>
<evidence type="ECO:0000313" key="3">
    <source>
        <dbReference type="Proteomes" id="UP001595816"/>
    </source>
</evidence>
<gene>
    <name evidence="2" type="ORF">ACFOZ4_41255</name>
</gene>
<dbReference type="RefSeq" id="WP_253762284.1">
    <property type="nucleotide sequence ID" value="NZ_JAMZDZ010000001.1"/>
</dbReference>
<dbReference type="Pfam" id="PF00583">
    <property type="entry name" value="Acetyltransf_1"/>
    <property type="match status" value="1"/>
</dbReference>